<dbReference type="AlphaFoldDB" id="A0A286IEC3"/>
<sequence length="234" mass="25019">MSNSVLIVAAGRGHRLGGEIPKQFLPIGGVSSLRRSVEAFLALDAIDLLRVVIHPDDQHLCEQALAGLDDRRLLAPVHGGSTRAESVRLGLESFAGTNTRKVLVHDAARPFVPASVIEAVLEALNEAEGAFAALPVVDALWSAQGNHAIAPVSREGLWRAQTPQGFHFDRILAAHRDHAGEAHDDVAVARTAGMEVTIVEGAEANFKITTAADLDRAEAEVTRLQQASPKQDYQ</sequence>
<dbReference type="SUPFAM" id="SSF53448">
    <property type="entry name" value="Nucleotide-diphospho-sugar transferases"/>
    <property type="match status" value="1"/>
</dbReference>
<keyword evidence="5 7" id="KW-0548">Nucleotidyltransferase</keyword>
<dbReference type="InterPro" id="IPR001228">
    <property type="entry name" value="IspD"/>
</dbReference>
<dbReference type="Proteomes" id="UP000219465">
    <property type="component" value="Unassembled WGS sequence"/>
</dbReference>
<feature type="site" description="Transition state stabilizer" evidence="7">
    <location>
        <position position="15"/>
    </location>
</feature>
<proteinExistence type="inferred from homology"/>
<evidence type="ECO:0000256" key="6">
    <source>
        <dbReference type="ARBA" id="ARBA00023229"/>
    </source>
</evidence>
<accession>A0A286IEC3</accession>
<evidence type="ECO:0000256" key="2">
    <source>
        <dbReference type="ARBA" id="ARBA00004787"/>
    </source>
</evidence>
<feature type="site" description="Positions MEP for the nucleophilic attack" evidence="7">
    <location>
        <position position="207"/>
    </location>
</feature>
<dbReference type="PANTHER" id="PTHR32125:SF4">
    <property type="entry name" value="2-C-METHYL-D-ERYTHRITOL 4-PHOSPHATE CYTIDYLYLTRANSFERASE, CHLOROPLASTIC"/>
    <property type="match status" value="1"/>
</dbReference>
<comment type="catalytic activity">
    <reaction evidence="1 7">
        <text>2-C-methyl-D-erythritol 4-phosphate + CTP + H(+) = 4-CDP-2-C-methyl-D-erythritol + diphosphate</text>
        <dbReference type="Rhea" id="RHEA:13429"/>
        <dbReference type="ChEBI" id="CHEBI:15378"/>
        <dbReference type="ChEBI" id="CHEBI:33019"/>
        <dbReference type="ChEBI" id="CHEBI:37563"/>
        <dbReference type="ChEBI" id="CHEBI:57823"/>
        <dbReference type="ChEBI" id="CHEBI:58262"/>
        <dbReference type="EC" id="2.7.7.60"/>
    </reaction>
</comment>
<dbReference type="UniPathway" id="UPA00056">
    <property type="reaction ID" value="UER00093"/>
</dbReference>
<evidence type="ECO:0000256" key="1">
    <source>
        <dbReference type="ARBA" id="ARBA00001282"/>
    </source>
</evidence>
<feature type="site" description="Positions MEP for the nucleophilic attack" evidence="7">
    <location>
        <position position="154"/>
    </location>
</feature>
<comment type="pathway">
    <text evidence="2 7">Isoprenoid biosynthesis; isopentenyl diphosphate biosynthesis via DXP pathway; isopentenyl diphosphate from 1-deoxy-D-xylulose 5-phosphate: step 2/6.</text>
</comment>
<dbReference type="CDD" id="cd02516">
    <property type="entry name" value="CDP-ME_synthetase"/>
    <property type="match status" value="1"/>
</dbReference>
<protein>
    <recommendedName>
        <fullName evidence="7">2-C-methyl-D-erythritol 4-phosphate cytidylyltransferase</fullName>
        <ecNumber evidence="7">2.7.7.60</ecNumber>
    </recommendedName>
    <alternativeName>
        <fullName evidence="7">4-diphosphocytidyl-2C-methyl-D-erythritol synthase</fullName>
    </alternativeName>
    <alternativeName>
        <fullName evidence="7">MEP cytidylyltransferase</fullName>
        <shortName evidence="7">MCT</shortName>
    </alternativeName>
</protein>
<dbReference type="PANTHER" id="PTHR32125">
    <property type="entry name" value="2-C-METHYL-D-ERYTHRITOL 4-PHOSPHATE CYTIDYLYLTRANSFERASE, CHLOROPLASTIC"/>
    <property type="match status" value="1"/>
</dbReference>
<dbReference type="InterPro" id="IPR018294">
    <property type="entry name" value="ISPD_synthase_CS"/>
</dbReference>
<gene>
    <name evidence="7" type="primary">ispD</name>
    <name evidence="8" type="ORF">SAMN05877838_3392</name>
</gene>
<dbReference type="HAMAP" id="MF_00108">
    <property type="entry name" value="IspD"/>
    <property type="match status" value="1"/>
</dbReference>
<dbReference type="OrthoDB" id="9804336at2"/>
<dbReference type="RefSeq" id="WP_097108943.1">
    <property type="nucleotide sequence ID" value="NZ_OCPC01000005.1"/>
</dbReference>
<dbReference type="GO" id="GO:0050518">
    <property type="term" value="F:2-C-methyl-D-erythritol 4-phosphate cytidylyltransferase activity"/>
    <property type="evidence" value="ECO:0007669"/>
    <property type="project" value="UniProtKB-UniRule"/>
</dbReference>
<keyword evidence="4 7" id="KW-0808">Transferase</keyword>
<name>A0A286IEC3_9HYPH</name>
<dbReference type="PROSITE" id="PS01295">
    <property type="entry name" value="ISPD"/>
    <property type="match status" value="1"/>
</dbReference>
<evidence type="ECO:0000256" key="7">
    <source>
        <dbReference type="HAMAP-Rule" id="MF_00108"/>
    </source>
</evidence>
<evidence type="ECO:0000313" key="9">
    <source>
        <dbReference type="Proteomes" id="UP000219465"/>
    </source>
</evidence>
<keyword evidence="6 7" id="KW-0414">Isoprene biosynthesis</keyword>
<evidence type="ECO:0000313" key="8">
    <source>
        <dbReference type="EMBL" id="SOE18468.1"/>
    </source>
</evidence>
<evidence type="ECO:0000256" key="4">
    <source>
        <dbReference type="ARBA" id="ARBA00022679"/>
    </source>
</evidence>
<keyword evidence="9" id="KW-1185">Reference proteome</keyword>
<dbReference type="GO" id="GO:0019288">
    <property type="term" value="P:isopentenyl diphosphate biosynthetic process, methylerythritol 4-phosphate pathway"/>
    <property type="evidence" value="ECO:0007669"/>
    <property type="project" value="UniProtKB-UniRule"/>
</dbReference>
<dbReference type="InterPro" id="IPR050088">
    <property type="entry name" value="IspD/TarI_cytidylyltransf_bact"/>
</dbReference>
<feature type="site" description="Transition state stabilizer" evidence="7">
    <location>
        <position position="22"/>
    </location>
</feature>
<dbReference type="EC" id="2.7.7.60" evidence="7"/>
<evidence type="ECO:0000256" key="3">
    <source>
        <dbReference type="ARBA" id="ARBA00009789"/>
    </source>
</evidence>
<dbReference type="NCBIfam" id="TIGR00453">
    <property type="entry name" value="ispD"/>
    <property type="match status" value="1"/>
</dbReference>
<dbReference type="EMBL" id="OCPC01000005">
    <property type="protein sequence ID" value="SOE18468.1"/>
    <property type="molecule type" value="Genomic_DNA"/>
</dbReference>
<comment type="function">
    <text evidence="7">Catalyzes the formation of 4-diphosphocytidyl-2-C-methyl-D-erythritol from CTP and 2-C-methyl-D-erythritol 4-phosphate (MEP).</text>
</comment>
<organism evidence="8 9">
    <name type="scientific">Hoeflea halophila</name>
    <dbReference type="NCBI Taxonomy" id="714899"/>
    <lineage>
        <taxon>Bacteria</taxon>
        <taxon>Pseudomonadati</taxon>
        <taxon>Pseudomonadota</taxon>
        <taxon>Alphaproteobacteria</taxon>
        <taxon>Hyphomicrobiales</taxon>
        <taxon>Rhizobiaceae</taxon>
        <taxon>Hoeflea</taxon>
    </lineage>
</organism>
<dbReference type="InterPro" id="IPR029044">
    <property type="entry name" value="Nucleotide-diphossugar_trans"/>
</dbReference>
<dbReference type="Gene3D" id="3.90.550.10">
    <property type="entry name" value="Spore Coat Polysaccharide Biosynthesis Protein SpsA, Chain A"/>
    <property type="match status" value="1"/>
</dbReference>
<dbReference type="Pfam" id="PF01128">
    <property type="entry name" value="IspD"/>
    <property type="match status" value="1"/>
</dbReference>
<comment type="similarity">
    <text evidence="3 7">Belongs to the IspD/TarI cytidylyltransferase family. IspD subfamily.</text>
</comment>
<evidence type="ECO:0000256" key="5">
    <source>
        <dbReference type="ARBA" id="ARBA00022695"/>
    </source>
</evidence>
<dbReference type="InterPro" id="IPR034683">
    <property type="entry name" value="IspD/TarI"/>
</dbReference>
<reference evidence="9" key="1">
    <citation type="submission" date="2017-08" db="EMBL/GenBank/DDBJ databases">
        <authorList>
            <person name="Varghese N."/>
            <person name="Submissions S."/>
        </authorList>
    </citation>
    <scope>NUCLEOTIDE SEQUENCE [LARGE SCALE GENOMIC DNA]</scope>
    <source>
        <strain evidence="9">KCTC 23107</strain>
    </source>
</reference>